<evidence type="ECO:0008006" key="3">
    <source>
        <dbReference type="Google" id="ProtNLM"/>
    </source>
</evidence>
<dbReference type="CDD" id="cd16413">
    <property type="entry name" value="DGQHR_domain"/>
    <property type="match status" value="1"/>
</dbReference>
<accession>A0ABP7E4A6</accession>
<dbReference type="Pfam" id="PF14072">
    <property type="entry name" value="DndB"/>
    <property type="match status" value="1"/>
</dbReference>
<organism evidence="1 2">
    <name type="scientific">Nonomuraea antimicrobica</name>
    <dbReference type="NCBI Taxonomy" id="561173"/>
    <lineage>
        <taxon>Bacteria</taxon>
        <taxon>Bacillati</taxon>
        <taxon>Actinomycetota</taxon>
        <taxon>Actinomycetes</taxon>
        <taxon>Streptosporangiales</taxon>
        <taxon>Streptosporangiaceae</taxon>
        <taxon>Nonomuraea</taxon>
    </lineage>
</organism>
<evidence type="ECO:0000313" key="1">
    <source>
        <dbReference type="EMBL" id="GAA3713365.1"/>
    </source>
</evidence>
<name>A0ABP7E4A6_9ACTN</name>
<dbReference type="InterPro" id="IPR017601">
    <property type="entry name" value="DGQHR-contain_dom"/>
</dbReference>
<gene>
    <name evidence="1" type="ORF">GCM10022224_093630</name>
</gene>
<dbReference type="RefSeq" id="WP_344894649.1">
    <property type="nucleotide sequence ID" value="NZ_BAAAZP010000220.1"/>
</dbReference>
<sequence>MAMMAPQKAGALEVRALRIIQTEDHPLYLFMLRANQILELADIPRVSRDEAGKLTGYQRPEVKEHVQGIVQYLNGDLPIFPNSIIVALPSGVRFRSTRGGNRHPDDGVSDTGRLLIPLPEEGKPKPASIVDGQQRALALAQSRRRDFPVPITAFIADTVKLQQEQFVRVNHTKQLPRGRIAEFLPEVNSPFRHG</sequence>
<comment type="caution">
    <text evidence="1">The sequence shown here is derived from an EMBL/GenBank/DDBJ whole genome shotgun (WGS) entry which is preliminary data.</text>
</comment>
<keyword evidence="2" id="KW-1185">Reference proteome</keyword>
<proteinExistence type="predicted"/>
<dbReference type="EMBL" id="BAAAZP010000220">
    <property type="protein sequence ID" value="GAA3713365.1"/>
    <property type="molecule type" value="Genomic_DNA"/>
</dbReference>
<protein>
    <recommendedName>
        <fullName evidence="3">DGQHR domain-containing protein</fullName>
    </recommendedName>
</protein>
<dbReference type="InterPro" id="IPR017642">
    <property type="entry name" value="DNA_S_mod_DndB"/>
</dbReference>
<evidence type="ECO:0000313" key="2">
    <source>
        <dbReference type="Proteomes" id="UP001500902"/>
    </source>
</evidence>
<reference evidence="2" key="1">
    <citation type="journal article" date="2019" name="Int. J. Syst. Evol. Microbiol.">
        <title>The Global Catalogue of Microorganisms (GCM) 10K type strain sequencing project: providing services to taxonomists for standard genome sequencing and annotation.</title>
        <authorList>
            <consortium name="The Broad Institute Genomics Platform"/>
            <consortium name="The Broad Institute Genome Sequencing Center for Infectious Disease"/>
            <person name="Wu L."/>
            <person name="Ma J."/>
        </authorList>
    </citation>
    <scope>NUCLEOTIDE SEQUENCE [LARGE SCALE GENOMIC DNA]</scope>
    <source>
        <strain evidence="2">JCM 16904</strain>
    </source>
</reference>
<dbReference type="NCBIfam" id="TIGR03187">
    <property type="entry name" value="DGQHR"/>
    <property type="match status" value="1"/>
</dbReference>
<dbReference type="Proteomes" id="UP001500902">
    <property type="component" value="Unassembled WGS sequence"/>
</dbReference>